<evidence type="ECO:0000313" key="3">
    <source>
        <dbReference type="EMBL" id="KAJ9611531.1"/>
    </source>
</evidence>
<dbReference type="Pfam" id="PF06772">
    <property type="entry name" value="LtrA"/>
    <property type="match status" value="1"/>
</dbReference>
<dbReference type="Proteomes" id="UP001172673">
    <property type="component" value="Unassembled WGS sequence"/>
</dbReference>
<dbReference type="PANTHER" id="PTHR36840:SF1">
    <property type="entry name" value="BLL5714 PROTEIN"/>
    <property type="match status" value="1"/>
</dbReference>
<organism evidence="3 4">
    <name type="scientific">Cladophialophora chaetospira</name>
    <dbReference type="NCBI Taxonomy" id="386627"/>
    <lineage>
        <taxon>Eukaryota</taxon>
        <taxon>Fungi</taxon>
        <taxon>Dikarya</taxon>
        <taxon>Ascomycota</taxon>
        <taxon>Pezizomycotina</taxon>
        <taxon>Eurotiomycetes</taxon>
        <taxon>Chaetothyriomycetidae</taxon>
        <taxon>Chaetothyriales</taxon>
        <taxon>Herpotrichiellaceae</taxon>
        <taxon>Cladophialophora</taxon>
    </lineage>
</organism>
<sequence length="525" mass="59338">MSPRGDDTIDLYEIPSGASVTSGRQATEPDYNPIHDPHAPLQDKHGTSRNLHAHRHHSAESSHHDHVIHAGDERAAVDPTHRSHISSHLPEDIAKERERLDLFVDLIWVGIIGNLSDVFSSLAFRAENPDSALGMLVFILVFLPSWRIWDAMREFLNNYYMDDMVQRAFTFWILVLSVFYGNQLAYLTEDIDAVKTWCISVYLVILGSFLAIEWTYSIWIVWLRKLVFFQWLIRMPSVALWVVATNLKGSRAIGPIVGAIVWEYLCPALLDSTLTEKLTPMEYRKALDVHHFQSRLSNFFIIILGEGVLQLVKGGPLGRGLHDTVGVMSWVLLIYYEFSFLYFNRDGSQKFIPAVTHRGFKTLAWVFWHIPLFASILTFTAGVMFILRSQSAGETSSTSSEAGEGGQISEEELPRYVHRAVWTCASSVSAVMFSLTIIALMDKSLDEPGTLKIDNRYIRLSMRIVFMVATLCIPLAHVSSQLFLGMVAMMLFVVGVWEWNVSLDRGGALIEPKGLSLMLSRELKT</sequence>
<reference evidence="3" key="1">
    <citation type="submission" date="2022-10" db="EMBL/GenBank/DDBJ databases">
        <title>Culturing micro-colonial fungi from biological soil crusts in the Mojave desert and describing Neophaeococcomyces mojavensis, and introducing the new genera and species Taxawa tesnikishii.</title>
        <authorList>
            <person name="Kurbessoian T."/>
            <person name="Stajich J.E."/>
        </authorList>
    </citation>
    <scope>NUCLEOTIDE SEQUENCE</scope>
    <source>
        <strain evidence="3">TK_41</strain>
    </source>
</reference>
<proteinExistence type="predicted"/>
<feature type="transmembrane region" description="Helical" evidence="2">
    <location>
        <begin position="324"/>
        <end position="343"/>
    </location>
</feature>
<feature type="compositionally biased region" description="Basic and acidic residues" evidence="1">
    <location>
        <begin position="33"/>
        <end position="46"/>
    </location>
</feature>
<feature type="transmembrane region" description="Helical" evidence="2">
    <location>
        <begin position="460"/>
        <end position="476"/>
    </location>
</feature>
<feature type="transmembrane region" description="Helical" evidence="2">
    <location>
        <begin position="169"/>
        <end position="187"/>
    </location>
</feature>
<dbReference type="EMBL" id="JAPDRK010000006">
    <property type="protein sequence ID" value="KAJ9611531.1"/>
    <property type="molecule type" value="Genomic_DNA"/>
</dbReference>
<feature type="region of interest" description="Disordered" evidence="1">
    <location>
        <begin position="1"/>
        <end position="66"/>
    </location>
</feature>
<name>A0AA38XDL9_9EURO</name>
<feature type="transmembrane region" description="Helical" evidence="2">
    <location>
        <begin position="256"/>
        <end position="275"/>
    </location>
</feature>
<feature type="transmembrane region" description="Helical" evidence="2">
    <location>
        <begin position="102"/>
        <end position="126"/>
    </location>
</feature>
<evidence type="ECO:0000313" key="4">
    <source>
        <dbReference type="Proteomes" id="UP001172673"/>
    </source>
</evidence>
<accession>A0AA38XDL9</accession>
<evidence type="ECO:0008006" key="5">
    <source>
        <dbReference type="Google" id="ProtNLM"/>
    </source>
</evidence>
<dbReference type="InterPro" id="IPR010640">
    <property type="entry name" value="Low_temperature_requirement_A"/>
</dbReference>
<evidence type="ECO:0000256" key="1">
    <source>
        <dbReference type="SAM" id="MobiDB-lite"/>
    </source>
</evidence>
<feature type="transmembrane region" description="Helical" evidence="2">
    <location>
        <begin position="132"/>
        <end position="149"/>
    </location>
</feature>
<protein>
    <recommendedName>
        <fullName evidence="5">Low temperature requirement A</fullName>
    </recommendedName>
</protein>
<feature type="transmembrane region" description="Helical" evidence="2">
    <location>
        <begin position="296"/>
        <end position="312"/>
    </location>
</feature>
<feature type="transmembrane region" description="Helical" evidence="2">
    <location>
        <begin position="363"/>
        <end position="387"/>
    </location>
</feature>
<gene>
    <name evidence="3" type="ORF">H2200_004715</name>
</gene>
<evidence type="ECO:0000256" key="2">
    <source>
        <dbReference type="SAM" id="Phobius"/>
    </source>
</evidence>
<keyword evidence="2" id="KW-0812">Transmembrane</keyword>
<feature type="transmembrane region" description="Helical" evidence="2">
    <location>
        <begin position="420"/>
        <end position="440"/>
    </location>
</feature>
<dbReference type="AlphaFoldDB" id="A0AA38XDL9"/>
<dbReference type="PANTHER" id="PTHR36840">
    <property type="entry name" value="BLL5714 PROTEIN"/>
    <property type="match status" value="1"/>
</dbReference>
<keyword evidence="2" id="KW-0472">Membrane</keyword>
<comment type="caution">
    <text evidence="3">The sequence shown here is derived from an EMBL/GenBank/DDBJ whole genome shotgun (WGS) entry which is preliminary data.</text>
</comment>
<feature type="transmembrane region" description="Helical" evidence="2">
    <location>
        <begin position="199"/>
        <end position="219"/>
    </location>
</feature>
<keyword evidence="4" id="KW-1185">Reference proteome</keyword>
<keyword evidence="2" id="KW-1133">Transmembrane helix</keyword>